<dbReference type="PROSITE" id="PS51485">
    <property type="entry name" value="PHYTOCYANIN"/>
    <property type="match status" value="1"/>
</dbReference>
<name>A0A843UDM0_COLES</name>
<accession>A0A843UDM0</accession>
<feature type="region of interest" description="Disordered" evidence="1">
    <location>
        <begin position="152"/>
        <end position="191"/>
    </location>
</feature>
<feature type="compositionally biased region" description="Pro residues" evidence="1">
    <location>
        <begin position="157"/>
        <end position="174"/>
    </location>
</feature>
<dbReference type="SMR" id="A0A843UDM0"/>
<proteinExistence type="predicted"/>
<evidence type="ECO:0000259" key="3">
    <source>
        <dbReference type="PROSITE" id="PS51485"/>
    </source>
</evidence>
<sequence length="226" mass="23459">MARAAAVVALVVAACFFRASAQAANYTVGGHAGWIFDSATNKPAANYASWASKQKFFLGDYLIFQTNANSTVIQTYNKTTYGLCSLDQDYGNLTTQWTPFEGADGGSGGRAADAIAVPLTVNGENYYFSSTGDGIQCRNGMKFHITVAHGSGLPPALNQPPPPPPTPATPPPLSPIDATPSSQSETFYNGAPARGGSGPLAIAFSVGFLLLEVLPLAAKGIPSLLL</sequence>
<dbReference type="InterPro" id="IPR039391">
    <property type="entry name" value="Phytocyanin-like"/>
</dbReference>
<dbReference type="PANTHER" id="PTHR33021">
    <property type="entry name" value="BLUE COPPER PROTEIN"/>
    <property type="match status" value="1"/>
</dbReference>
<feature type="domain" description="Phytocyanin" evidence="3">
    <location>
        <begin position="24"/>
        <end position="149"/>
    </location>
</feature>
<reference evidence="4" key="1">
    <citation type="submission" date="2017-07" db="EMBL/GenBank/DDBJ databases">
        <title>Taro Niue Genome Assembly and Annotation.</title>
        <authorList>
            <person name="Atibalentja N."/>
            <person name="Keating K."/>
            <person name="Fields C.J."/>
        </authorList>
    </citation>
    <scope>NUCLEOTIDE SEQUENCE</scope>
    <source>
        <strain evidence="4">Niue_2</strain>
        <tissue evidence="4">Leaf</tissue>
    </source>
</reference>
<dbReference type="GO" id="GO:0009055">
    <property type="term" value="F:electron transfer activity"/>
    <property type="evidence" value="ECO:0007669"/>
    <property type="project" value="InterPro"/>
</dbReference>
<dbReference type="GO" id="GO:0005886">
    <property type="term" value="C:plasma membrane"/>
    <property type="evidence" value="ECO:0007669"/>
    <property type="project" value="TreeGrafter"/>
</dbReference>
<evidence type="ECO:0000313" key="4">
    <source>
        <dbReference type="EMBL" id="MQL80287.1"/>
    </source>
</evidence>
<dbReference type="Proteomes" id="UP000652761">
    <property type="component" value="Unassembled WGS sequence"/>
</dbReference>
<feature type="chain" id="PRO_5032422152" description="Phytocyanin domain-containing protein" evidence="2">
    <location>
        <begin position="24"/>
        <end position="226"/>
    </location>
</feature>
<dbReference type="InterPro" id="IPR003245">
    <property type="entry name" value="Phytocyanin_dom"/>
</dbReference>
<evidence type="ECO:0000256" key="2">
    <source>
        <dbReference type="SAM" id="SignalP"/>
    </source>
</evidence>
<gene>
    <name evidence="4" type="ORF">Taro_012735</name>
</gene>
<dbReference type="PROSITE" id="PS51257">
    <property type="entry name" value="PROKAR_LIPOPROTEIN"/>
    <property type="match status" value="1"/>
</dbReference>
<evidence type="ECO:0000313" key="5">
    <source>
        <dbReference type="Proteomes" id="UP000652761"/>
    </source>
</evidence>
<evidence type="ECO:0000256" key="1">
    <source>
        <dbReference type="SAM" id="MobiDB-lite"/>
    </source>
</evidence>
<dbReference type="PANTHER" id="PTHR33021:SF6">
    <property type="entry name" value="EARLY NODULIN-LIKE PROTEIN 18"/>
    <property type="match status" value="1"/>
</dbReference>
<organism evidence="4 5">
    <name type="scientific">Colocasia esculenta</name>
    <name type="common">Wild taro</name>
    <name type="synonym">Arum esculentum</name>
    <dbReference type="NCBI Taxonomy" id="4460"/>
    <lineage>
        <taxon>Eukaryota</taxon>
        <taxon>Viridiplantae</taxon>
        <taxon>Streptophyta</taxon>
        <taxon>Embryophyta</taxon>
        <taxon>Tracheophyta</taxon>
        <taxon>Spermatophyta</taxon>
        <taxon>Magnoliopsida</taxon>
        <taxon>Liliopsida</taxon>
        <taxon>Araceae</taxon>
        <taxon>Aroideae</taxon>
        <taxon>Colocasieae</taxon>
        <taxon>Colocasia</taxon>
    </lineage>
</organism>
<keyword evidence="2" id="KW-0732">Signal</keyword>
<dbReference type="AlphaFoldDB" id="A0A843UDM0"/>
<feature type="signal peptide" evidence="2">
    <location>
        <begin position="1"/>
        <end position="23"/>
    </location>
</feature>
<dbReference type="SUPFAM" id="SSF49503">
    <property type="entry name" value="Cupredoxins"/>
    <property type="match status" value="1"/>
</dbReference>
<dbReference type="FunFam" id="2.60.40.420:FF:000048">
    <property type="entry name" value="Early nodulin-like protein 18"/>
    <property type="match status" value="1"/>
</dbReference>
<protein>
    <recommendedName>
        <fullName evidence="3">Phytocyanin domain-containing protein</fullName>
    </recommendedName>
</protein>
<comment type="caution">
    <text evidence="4">The sequence shown here is derived from an EMBL/GenBank/DDBJ whole genome shotgun (WGS) entry which is preliminary data.</text>
</comment>
<dbReference type="Pfam" id="PF02298">
    <property type="entry name" value="Cu_bind_like"/>
    <property type="match status" value="1"/>
</dbReference>
<dbReference type="OrthoDB" id="688954at2759"/>
<keyword evidence="5" id="KW-1185">Reference proteome</keyword>
<dbReference type="InterPro" id="IPR008972">
    <property type="entry name" value="Cupredoxin"/>
</dbReference>
<dbReference type="Gene3D" id="2.60.40.420">
    <property type="entry name" value="Cupredoxins - blue copper proteins"/>
    <property type="match status" value="1"/>
</dbReference>
<dbReference type="EMBL" id="NMUH01000499">
    <property type="protein sequence ID" value="MQL80287.1"/>
    <property type="molecule type" value="Genomic_DNA"/>
</dbReference>